<evidence type="ECO:0000259" key="8">
    <source>
        <dbReference type="Pfam" id="PF03948"/>
    </source>
</evidence>
<dbReference type="InterPro" id="IPR000244">
    <property type="entry name" value="Ribosomal_bL9"/>
</dbReference>
<dbReference type="InterPro" id="IPR020069">
    <property type="entry name" value="Ribosomal_bL9_C"/>
</dbReference>
<dbReference type="GO" id="GO:0005840">
    <property type="term" value="C:ribosome"/>
    <property type="evidence" value="ECO:0007669"/>
    <property type="project" value="UniProtKB-KW"/>
</dbReference>
<keyword evidence="3" id="KW-0694">RNA-binding</keyword>
<reference evidence="9" key="1">
    <citation type="journal article" date="2016" name="BMC Biol.">
        <title>Parallel evolution of highly conserved plastid genome architecture in red seaweeds and seed plants.</title>
        <authorList>
            <person name="Lee J."/>
            <person name="Cho C.H."/>
            <person name="Park S.I."/>
            <person name="Choi J.W."/>
            <person name="Song H.S."/>
            <person name="West J.A."/>
            <person name="Bhattacharya D."/>
            <person name="Yoon H.S."/>
        </authorList>
    </citation>
    <scope>NUCLEOTIDE SEQUENCE</scope>
</reference>
<dbReference type="SUPFAM" id="SSF55653">
    <property type="entry name" value="Ribosomal protein L9 C-domain"/>
    <property type="match status" value="1"/>
</dbReference>
<dbReference type="Pfam" id="PF01281">
    <property type="entry name" value="Ribosomal_L9_N"/>
    <property type="match status" value="1"/>
</dbReference>
<dbReference type="Gene3D" id="3.10.430.100">
    <property type="entry name" value="Ribosomal protein L9, C-terminal domain"/>
    <property type="match status" value="1"/>
</dbReference>
<dbReference type="GO" id="GO:0003735">
    <property type="term" value="F:structural constituent of ribosome"/>
    <property type="evidence" value="ECO:0007669"/>
    <property type="project" value="InterPro"/>
</dbReference>
<dbReference type="InterPro" id="IPR020070">
    <property type="entry name" value="Ribosomal_bL9_N"/>
</dbReference>
<dbReference type="NCBIfam" id="TIGR00158">
    <property type="entry name" value="L9"/>
    <property type="match status" value="1"/>
</dbReference>
<evidence type="ECO:0000256" key="5">
    <source>
        <dbReference type="ARBA" id="ARBA00023274"/>
    </source>
</evidence>
<evidence type="ECO:0000256" key="1">
    <source>
        <dbReference type="ARBA" id="ARBA00010605"/>
    </source>
</evidence>
<dbReference type="RefSeq" id="YP_009297640.1">
    <property type="nucleotide sequence ID" value="NC_031177.1"/>
</dbReference>
<dbReference type="InterPro" id="IPR036935">
    <property type="entry name" value="Ribosomal_bL9_N_sf"/>
</dbReference>
<dbReference type="Gene3D" id="3.40.5.10">
    <property type="entry name" value="Ribosomal protein L9, N-terminal domain"/>
    <property type="match status" value="1"/>
</dbReference>
<keyword evidence="2" id="KW-0699">rRNA-binding</keyword>
<organism evidence="9">
    <name type="scientific">Hildenbrandia rivularis</name>
    <dbReference type="NCBI Taxonomy" id="135206"/>
    <lineage>
        <taxon>Eukaryota</taxon>
        <taxon>Rhodophyta</taxon>
        <taxon>Florideophyceae</taxon>
        <taxon>Hildenbrandiophycidae</taxon>
        <taxon>Hildenbrandiales</taxon>
        <taxon>Hildenbrandiaceae</taxon>
        <taxon>Hildenbrandia</taxon>
    </lineage>
</organism>
<feature type="domain" description="Large ribosomal subunit protein bL9 C-terminal" evidence="8">
    <location>
        <begin position="74"/>
        <end position="150"/>
    </location>
</feature>
<protein>
    <recommendedName>
        <fullName evidence="6">50S ribosomal protein L9, chloroplastic</fullName>
    </recommendedName>
</protein>
<evidence type="ECO:0000313" key="9">
    <source>
        <dbReference type="EMBL" id="AOM67184.1"/>
    </source>
</evidence>
<geneLocation type="plastid" evidence="9"/>
<evidence type="ECO:0000256" key="6">
    <source>
        <dbReference type="ARBA" id="ARBA00035427"/>
    </source>
</evidence>
<dbReference type="SUPFAM" id="SSF55658">
    <property type="entry name" value="L9 N-domain-like"/>
    <property type="match status" value="1"/>
</dbReference>
<dbReference type="GO" id="GO:1990904">
    <property type="term" value="C:ribonucleoprotein complex"/>
    <property type="evidence" value="ECO:0007669"/>
    <property type="project" value="UniProtKB-KW"/>
</dbReference>
<dbReference type="Pfam" id="PF03948">
    <property type="entry name" value="Ribosomal_L9_C"/>
    <property type="match status" value="1"/>
</dbReference>
<dbReference type="InterPro" id="IPR020594">
    <property type="entry name" value="Ribosomal_bL9_bac/chp"/>
</dbReference>
<evidence type="ECO:0000256" key="4">
    <source>
        <dbReference type="ARBA" id="ARBA00022980"/>
    </source>
</evidence>
<keyword evidence="4 9" id="KW-0689">Ribosomal protein</keyword>
<evidence type="ECO:0000256" key="2">
    <source>
        <dbReference type="ARBA" id="ARBA00022730"/>
    </source>
</evidence>
<accession>A0A1C9CFN8</accession>
<dbReference type="InterPro" id="IPR009027">
    <property type="entry name" value="Ribosomal_bL9/RNase_H1_N"/>
</dbReference>
<evidence type="ECO:0000256" key="3">
    <source>
        <dbReference type="ARBA" id="ARBA00022884"/>
    </source>
</evidence>
<evidence type="ECO:0000259" key="7">
    <source>
        <dbReference type="Pfam" id="PF01281"/>
    </source>
</evidence>
<name>A0A1C9CFN8_9FLOR</name>
<comment type="similarity">
    <text evidence="1">Belongs to the bacterial ribosomal protein bL9 family.</text>
</comment>
<dbReference type="GO" id="GO:0019843">
    <property type="term" value="F:rRNA binding"/>
    <property type="evidence" value="ECO:0007669"/>
    <property type="project" value="UniProtKB-KW"/>
</dbReference>
<gene>
    <name evidence="9" type="primary">rpl9</name>
    <name evidence="9" type="ORF">Hrvl_124</name>
</gene>
<dbReference type="EMBL" id="KX284723">
    <property type="protein sequence ID" value="AOM67184.1"/>
    <property type="molecule type" value="Genomic_DNA"/>
</dbReference>
<dbReference type="GO" id="GO:0006412">
    <property type="term" value="P:translation"/>
    <property type="evidence" value="ECO:0007669"/>
    <property type="project" value="InterPro"/>
</dbReference>
<dbReference type="PANTHER" id="PTHR21368">
    <property type="entry name" value="50S RIBOSOMAL PROTEIN L9"/>
    <property type="match status" value="1"/>
</dbReference>
<proteinExistence type="inferred from homology"/>
<dbReference type="GeneID" id="29074196"/>
<keyword evidence="5" id="KW-0687">Ribonucleoprotein</keyword>
<dbReference type="InterPro" id="IPR036791">
    <property type="entry name" value="Ribosomal_bL9_C_sf"/>
</dbReference>
<dbReference type="AlphaFoldDB" id="A0A1C9CFN8"/>
<feature type="domain" description="Ribosomal protein L9" evidence="7">
    <location>
        <begin position="19"/>
        <end position="52"/>
    </location>
</feature>
<keyword evidence="9" id="KW-0934">Plastid</keyword>
<sequence>MSKKKIKILVHKTINSRIQRGYLIAVSHGYANNYLLPQRIASIATDTIIQQFYQNEQIQKQKNVAELNKFNTTKQLFEKIHKFTLKRRVDLDYRFFGSIGPTNITKTILHRTNIRIDKKQTQLPQIRKIGRYIGTIQSFNNLTVDLVIQVLPINNI</sequence>